<evidence type="ECO:0000313" key="4">
    <source>
        <dbReference type="Proteomes" id="UP000503840"/>
    </source>
</evidence>
<dbReference type="SUPFAM" id="SSF52540">
    <property type="entry name" value="P-loop containing nucleoside triphosphate hydrolases"/>
    <property type="match status" value="1"/>
</dbReference>
<dbReference type="CDD" id="cd00009">
    <property type="entry name" value="AAA"/>
    <property type="match status" value="1"/>
</dbReference>
<dbReference type="Gene3D" id="3.40.50.300">
    <property type="entry name" value="P-loop containing nucleotide triphosphate hydrolases"/>
    <property type="match status" value="1"/>
</dbReference>
<feature type="compositionally biased region" description="Polar residues" evidence="1">
    <location>
        <begin position="296"/>
        <end position="309"/>
    </location>
</feature>
<evidence type="ECO:0000256" key="1">
    <source>
        <dbReference type="SAM" id="MobiDB-lite"/>
    </source>
</evidence>
<feature type="region of interest" description="Disordered" evidence="1">
    <location>
        <begin position="283"/>
        <end position="316"/>
    </location>
</feature>
<dbReference type="InterPro" id="IPR017466">
    <property type="entry name" value="XrtA-assoc_ATPase-like"/>
</dbReference>
<sequence length="410" mass="46635">MYSQYFGLREKPFELLPNPGFLYPSKVHRKALAYLEYGLRERSGFILLTGEVGSGKTTIIRNLLKRDLRKTVLSKVFNTRVDSRQLIAMINDDFGLEVDGRDKVTMLRELNEFLIDQFAAGNKAVLIIDEAQNLTSELLEEVRMLSNLETDNAKLLQIILVGQPELKQTLSSPSLRQLRQRILVQTHLAPLTEDEVAEYVLYRLERAGNRSAVQWGEGALQEVHATSQGIPRLINILCDYLLLDAFSDERMSIGLENVRSVVDEIDFRQLYFPGPEEDRAVVSADGAGQGGGVSNPERTLSENWNSNGGDKTANGRSREVVHRMMKMLRDMQQRLDALETNTPHVDEGDILEMSERLQKLEQYCEESAMQLGRLSLALPRLEARMSEKVPVLPEKEKVEQRGWFRKMWGA</sequence>
<keyword evidence="4" id="KW-1185">Reference proteome</keyword>
<dbReference type="Pfam" id="PF13401">
    <property type="entry name" value="AAA_22"/>
    <property type="match status" value="1"/>
</dbReference>
<dbReference type="Proteomes" id="UP000503840">
    <property type="component" value="Unassembled WGS sequence"/>
</dbReference>
<dbReference type="NCBIfam" id="TIGR03015">
    <property type="entry name" value="pepcterm_ATPase"/>
    <property type="match status" value="1"/>
</dbReference>
<accession>A0A7J0BJD9</accession>
<dbReference type="PANTHER" id="PTHR35894">
    <property type="entry name" value="GENERAL SECRETION PATHWAY PROTEIN A-RELATED"/>
    <property type="match status" value="1"/>
</dbReference>
<dbReference type="EMBL" id="BLVO01000013">
    <property type="protein sequence ID" value="GFM33194.1"/>
    <property type="molecule type" value="Genomic_DNA"/>
</dbReference>
<dbReference type="InterPro" id="IPR027417">
    <property type="entry name" value="P-loop_NTPase"/>
</dbReference>
<gene>
    <name evidence="3" type="ORF">DSM101010T_15590</name>
</gene>
<proteinExistence type="predicted"/>
<feature type="domain" description="AAA+ ATPase" evidence="2">
    <location>
        <begin position="42"/>
        <end position="194"/>
    </location>
</feature>
<comment type="caution">
    <text evidence="3">The sequence shown here is derived from an EMBL/GenBank/DDBJ whole genome shotgun (WGS) entry which is preliminary data.</text>
</comment>
<dbReference type="SMART" id="SM00382">
    <property type="entry name" value="AAA"/>
    <property type="match status" value="1"/>
</dbReference>
<organism evidence="3 4">
    <name type="scientific">Desulfovibrio subterraneus</name>
    <dbReference type="NCBI Taxonomy" id="2718620"/>
    <lineage>
        <taxon>Bacteria</taxon>
        <taxon>Pseudomonadati</taxon>
        <taxon>Thermodesulfobacteriota</taxon>
        <taxon>Desulfovibrionia</taxon>
        <taxon>Desulfovibrionales</taxon>
        <taxon>Desulfovibrionaceae</taxon>
        <taxon>Desulfovibrio</taxon>
    </lineage>
</organism>
<name>A0A7J0BJD9_9BACT</name>
<dbReference type="AlphaFoldDB" id="A0A7J0BJD9"/>
<dbReference type="InterPro" id="IPR003593">
    <property type="entry name" value="AAA+_ATPase"/>
</dbReference>
<reference evidence="3 4" key="1">
    <citation type="submission" date="2020-05" db="EMBL/GenBank/DDBJ databases">
        <title>Draft genome sequence of Desulfovibrio sp. strain HN2T.</title>
        <authorList>
            <person name="Ueno A."/>
            <person name="Tamazawa S."/>
            <person name="Tamamura S."/>
            <person name="Murakami T."/>
            <person name="Kiyama T."/>
            <person name="Inomata H."/>
            <person name="Amano Y."/>
            <person name="Miyakawa K."/>
            <person name="Tamaki H."/>
            <person name="Naganuma T."/>
            <person name="Kaneko K."/>
        </authorList>
    </citation>
    <scope>NUCLEOTIDE SEQUENCE [LARGE SCALE GENOMIC DNA]</scope>
    <source>
        <strain evidence="3 4">HN2</strain>
    </source>
</reference>
<dbReference type="GO" id="GO:0016887">
    <property type="term" value="F:ATP hydrolysis activity"/>
    <property type="evidence" value="ECO:0007669"/>
    <property type="project" value="InterPro"/>
</dbReference>
<dbReference type="RefSeq" id="WP_174404872.1">
    <property type="nucleotide sequence ID" value="NZ_BLVO01000013.1"/>
</dbReference>
<protein>
    <recommendedName>
        <fullName evidence="2">AAA+ ATPase domain-containing protein</fullName>
    </recommendedName>
</protein>
<dbReference type="InterPro" id="IPR052026">
    <property type="entry name" value="ExeA_AAA_ATPase_DNA-bind"/>
</dbReference>
<evidence type="ECO:0000259" key="2">
    <source>
        <dbReference type="SMART" id="SM00382"/>
    </source>
</evidence>
<evidence type="ECO:0000313" key="3">
    <source>
        <dbReference type="EMBL" id="GFM33194.1"/>
    </source>
</evidence>
<dbReference type="InterPro" id="IPR049945">
    <property type="entry name" value="AAA_22"/>
</dbReference>
<dbReference type="PANTHER" id="PTHR35894:SF1">
    <property type="entry name" value="PHOSPHORIBULOKINASE _ URIDINE KINASE FAMILY"/>
    <property type="match status" value="1"/>
</dbReference>